<organism evidence="13 14">
    <name type="scientific">Neogobius melanostomus</name>
    <name type="common">round goby</name>
    <dbReference type="NCBI Taxonomy" id="47308"/>
    <lineage>
        <taxon>Eukaryota</taxon>
        <taxon>Metazoa</taxon>
        <taxon>Chordata</taxon>
        <taxon>Craniata</taxon>
        <taxon>Vertebrata</taxon>
        <taxon>Euteleostomi</taxon>
        <taxon>Actinopterygii</taxon>
        <taxon>Neopterygii</taxon>
        <taxon>Teleostei</taxon>
        <taxon>Neoteleostei</taxon>
        <taxon>Acanthomorphata</taxon>
        <taxon>Gobiaria</taxon>
        <taxon>Gobiiformes</taxon>
        <taxon>Gobioidei</taxon>
        <taxon>Gobiidae</taxon>
        <taxon>Benthophilinae</taxon>
        <taxon>Neogobiini</taxon>
        <taxon>Neogobius</taxon>
    </lineage>
</organism>
<feature type="signal peptide" evidence="11">
    <location>
        <begin position="1"/>
        <end position="23"/>
    </location>
</feature>
<reference evidence="13" key="1">
    <citation type="submission" date="2025-08" db="UniProtKB">
        <authorList>
            <consortium name="Ensembl"/>
        </authorList>
    </citation>
    <scope>IDENTIFICATION</scope>
</reference>
<keyword evidence="2 10" id="KW-0812">Transmembrane</keyword>
<evidence type="ECO:0000256" key="1">
    <source>
        <dbReference type="ARBA" id="ARBA00004479"/>
    </source>
</evidence>
<feature type="domain" description="Fibronectin type-III" evidence="12">
    <location>
        <begin position="474"/>
        <end position="572"/>
    </location>
</feature>
<proteinExistence type="predicted"/>
<dbReference type="InterPro" id="IPR003961">
    <property type="entry name" value="FN3_dom"/>
</dbReference>
<feature type="region of interest" description="Disordered" evidence="9">
    <location>
        <begin position="884"/>
        <end position="916"/>
    </location>
</feature>
<keyword evidence="7" id="KW-0675">Receptor</keyword>
<dbReference type="Ensembl" id="ENSNMLT00000036150.1">
    <property type="protein sequence ID" value="ENSNMLP00000032465.1"/>
    <property type="gene ID" value="ENSNMLG00000019644.1"/>
</dbReference>
<reference evidence="13" key="2">
    <citation type="submission" date="2025-09" db="UniProtKB">
        <authorList>
            <consortium name="Ensembl"/>
        </authorList>
    </citation>
    <scope>IDENTIFICATION</scope>
</reference>
<dbReference type="GO" id="GO:0030097">
    <property type="term" value="P:hemopoiesis"/>
    <property type="evidence" value="ECO:0007669"/>
    <property type="project" value="TreeGrafter"/>
</dbReference>
<keyword evidence="8" id="KW-0325">Glycoprotein</keyword>
<dbReference type="GO" id="GO:0009897">
    <property type="term" value="C:external side of plasma membrane"/>
    <property type="evidence" value="ECO:0007669"/>
    <property type="project" value="TreeGrafter"/>
</dbReference>
<sequence>MDSCGMGSLLLTCILLVSSGVQSLKPQNALSPDEDGSSNVLWQDELCCDSPGAPHTVEDSAASAHSTESRLPLLSQCNFKSQHQQLQPSSGALCVDVECRIRDDWRALTCELHSDQPVFSTTPAAMSLQPVLSDSERISVPDDPVTCEGNTSLKCSLALGSASSVVTLNISIAHVAASPVHLNLPPTPVKPSAPVNVSHQQTIDAELFLNWESPPEESRSLRYEVRHSSNATDTGWEVLQVFGERRLLLDLEVNVNYTLQVRSSGLVDPPLWSDWSEPHHIHLDPVSYIPEIVKVSPGEAVTIHCVFNDHNFNSSSAQWILNYFEPLDSSKYQPLNHWVSQITVQPLETTMYDIVLCSQENALFYSQIYVEGASINISCQTNGGINAMDCSWENKEPTNPKFLSRWSDVPCDEMEQRERAGEELGEPGPMCINQRSCRIRPLRMNCYRLWLQMDSPLGPINSKPIYVSPIEHVKPRTVSNITAVSRSSGVLSVSWDPPALPVQGVQCQLRFHAPSSVGQPEWTVQPPVFARGDEVPIPDMCLSYAVEVRCRPIHGTGYWSDWSKTVYSVPQNSRAPERGPDFWRILSNDPKGNRTTVTLLFEHLQTSGLSYCIDGLIIRHQPLGGSVREERIGLRSSHRFEWNHEVHAVTVKAYNRLGPSKDNFNMTLSRQVQRAVFSSFHVLMVNRTCASVSWTIVDSSSVPQYMVLQWFPHSPQETDVNKGSPTWRRLHFTDRPVHIRGEFFSSENYDFSIYPVFADGEGQPVHTRAVRREPGAYMLLMIICLLSIVLFVTLVLTQNRMKKIVWKEVPNPNKCSWARGLDFRKVDTVEHLLRAPQRLPAWPVLLPFSTAETISSVVIMEKADHPTPVQPPFVSFTAEPATSPASRALEAVPDSCHRDSQTQSRDENPENPIHNVDVLNPEIDALLPSNPQILDIAKEHSAQSSVTYTTVLLSQPKTKQQSRDSSGCSSSDEGNFSANNSDISDSSHGALWELVSCRGGDLEVDNRRSCSYNSVEELSESSEPEDEDKREKDLYYLKLHGEDSEGEQDESRNDLLKRIVLSKEDGSCPLLDAEDSNEQSTLLSAPPCGLSPLYLPQYRTAPTTGPFKN</sequence>
<evidence type="ECO:0000256" key="5">
    <source>
        <dbReference type="ARBA" id="ARBA00023136"/>
    </source>
</evidence>
<evidence type="ECO:0000256" key="8">
    <source>
        <dbReference type="ARBA" id="ARBA00023180"/>
    </source>
</evidence>
<feature type="transmembrane region" description="Helical" evidence="10">
    <location>
        <begin position="776"/>
        <end position="797"/>
    </location>
</feature>
<protein>
    <submittedName>
        <fullName evidence="13">Leptin receptor</fullName>
    </submittedName>
</protein>
<dbReference type="PANTHER" id="PTHR23037:SF35">
    <property type="entry name" value="FIBRONECTIN TYPE-III DOMAIN-CONTAINING PROTEIN"/>
    <property type="match status" value="1"/>
</dbReference>
<feature type="region of interest" description="Disordered" evidence="9">
    <location>
        <begin position="1011"/>
        <end position="1030"/>
    </location>
</feature>
<evidence type="ECO:0000313" key="13">
    <source>
        <dbReference type="Ensembl" id="ENSNMLP00000032465.1"/>
    </source>
</evidence>
<evidence type="ECO:0000256" key="4">
    <source>
        <dbReference type="ARBA" id="ARBA00022989"/>
    </source>
</evidence>
<evidence type="ECO:0000313" key="14">
    <source>
        <dbReference type="Proteomes" id="UP000694523"/>
    </source>
</evidence>
<dbReference type="PANTHER" id="PTHR23037">
    <property type="entry name" value="CYTOKINE RECEPTOR"/>
    <property type="match status" value="1"/>
</dbReference>
<feature type="chain" id="PRO_5034375772" evidence="11">
    <location>
        <begin position="24"/>
        <end position="1109"/>
    </location>
</feature>
<dbReference type="SUPFAM" id="SSF49265">
    <property type="entry name" value="Fibronectin type III"/>
    <property type="match status" value="2"/>
</dbReference>
<feature type="compositionally biased region" description="Basic and acidic residues" evidence="9">
    <location>
        <begin position="895"/>
        <end position="908"/>
    </location>
</feature>
<dbReference type="SMART" id="SM00060">
    <property type="entry name" value="FN3"/>
    <property type="match status" value="3"/>
</dbReference>
<dbReference type="Gene3D" id="2.60.40.10">
    <property type="entry name" value="Immunoglobulins"/>
    <property type="match status" value="4"/>
</dbReference>
<dbReference type="CDD" id="cd00063">
    <property type="entry name" value="FN3"/>
    <property type="match status" value="1"/>
</dbReference>
<keyword evidence="5 10" id="KW-0472">Membrane</keyword>
<dbReference type="InterPro" id="IPR041182">
    <property type="entry name" value="LEP-R_IGD"/>
</dbReference>
<keyword evidence="3 11" id="KW-0732">Signal</keyword>
<evidence type="ECO:0000256" key="11">
    <source>
        <dbReference type="SAM" id="SignalP"/>
    </source>
</evidence>
<dbReference type="AlphaFoldDB" id="A0A8C6U962"/>
<evidence type="ECO:0000259" key="12">
    <source>
        <dbReference type="PROSITE" id="PS50853"/>
    </source>
</evidence>
<feature type="domain" description="Fibronectin type-III" evidence="12">
    <location>
        <begin position="193"/>
        <end position="286"/>
    </location>
</feature>
<dbReference type="InterPro" id="IPR013783">
    <property type="entry name" value="Ig-like_fold"/>
</dbReference>
<evidence type="ECO:0000256" key="3">
    <source>
        <dbReference type="ARBA" id="ARBA00022729"/>
    </source>
</evidence>
<evidence type="ECO:0000256" key="6">
    <source>
        <dbReference type="ARBA" id="ARBA00023157"/>
    </source>
</evidence>
<dbReference type="Pfam" id="PF18589">
    <property type="entry name" value="ObR_Ig"/>
    <property type="match status" value="1"/>
</dbReference>
<accession>A0A8C6U962</accession>
<dbReference type="PROSITE" id="PS50853">
    <property type="entry name" value="FN3"/>
    <property type="match status" value="2"/>
</dbReference>
<feature type="compositionally biased region" description="Low complexity" evidence="9">
    <location>
        <begin position="963"/>
        <end position="977"/>
    </location>
</feature>
<comment type="subcellular location">
    <subcellularLocation>
        <location evidence="1">Membrane</location>
        <topology evidence="1">Single-pass type I membrane protein</topology>
    </subcellularLocation>
</comment>
<keyword evidence="4 10" id="KW-1133">Transmembrane helix</keyword>
<dbReference type="InterPro" id="IPR036116">
    <property type="entry name" value="FN3_sf"/>
</dbReference>
<keyword evidence="14" id="KW-1185">Reference proteome</keyword>
<evidence type="ECO:0000256" key="10">
    <source>
        <dbReference type="SAM" id="Phobius"/>
    </source>
</evidence>
<name>A0A8C6U962_9GOBI</name>
<dbReference type="GO" id="GO:0004896">
    <property type="term" value="F:cytokine receptor activity"/>
    <property type="evidence" value="ECO:0007669"/>
    <property type="project" value="TreeGrafter"/>
</dbReference>
<keyword evidence="6" id="KW-1015">Disulfide bond</keyword>
<dbReference type="GO" id="GO:0046427">
    <property type="term" value="P:positive regulation of receptor signaling pathway via JAK-STAT"/>
    <property type="evidence" value="ECO:0007669"/>
    <property type="project" value="TreeGrafter"/>
</dbReference>
<dbReference type="Proteomes" id="UP000694523">
    <property type="component" value="Unplaced"/>
</dbReference>
<feature type="compositionally biased region" description="Acidic residues" evidence="9">
    <location>
        <begin position="1017"/>
        <end position="1026"/>
    </location>
</feature>
<evidence type="ECO:0000256" key="2">
    <source>
        <dbReference type="ARBA" id="ARBA00022692"/>
    </source>
</evidence>
<evidence type="ECO:0000256" key="9">
    <source>
        <dbReference type="SAM" id="MobiDB-lite"/>
    </source>
</evidence>
<feature type="region of interest" description="Disordered" evidence="9">
    <location>
        <begin position="953"/>
        <end position="983"/>
    </location>
</feature>
<evidence type="ECO:0000256" key="7">
    <source>
        <dbReference type="ARBA" id="ARBA00023170"/>
    </source>
</evidence>